<dbReference type="InterPro" id="IPR013525">
    <property type="entry name" value="ABC2_TM"/>
</dbReference>
<keyword evidence="5" id="KW-0813">Transport</keyword>
<dbReference type="Proteomes" id="UP001277761">
    <property type="component" value="Unassembled WGS sequence"/>
</dbReference>
<evidence type="ECO:0000256" key="3">
    <source>
        <dbReference type="ARBA" id="ARBA00022989"/>
    </source>
</evidence>
<comment type="caution">
    <text evidence="5">Lacks conserved residue(s) required for the propagation of feature annotation.</text>
</comment>
<feature type="transmembrane region" description="Helical" evidence="5">
    <location>
        <begin position="148"/>
        <end position="168"/>
    </location>
</feature>
<evidence type="ECO:0000313" key="7">
    <source>
        <dbReference type="EMBL" id="MDX8153008.1"/>
    </source>
</evidence>
<comment type="caution">
    <text evidence="7">The sequence shown here is derived from an EMBL/GenBank/DDBJ whole genome shotgun (WGS) entry which is preliminary data.</text>
</comment>
<evidence type="ECO:0000256" key="2">
    <source>
        <dbReference type="ARBA" id="ARBA00022692"/>
    </source>
</evidence>
<dbReference type="PANTHER" id="PTHR43229">
    <property type="entry name" value="NODULATION PROTEIN J"/>
    <property type="match status" value="1"/>
</dbReference>
<comment type="similarity">
    <text evidence="5">Belongs to the ABC-2 integral membrane protein family.</text>
</comment>
<dbReference type="RefSeq" id="WP_319955160.1">
    <property type="nucleotide sequence ID" value="NZ_JAXAVX010000010.1"/>
</dbReference>
<dbReference type="Pfam" id="PF01061">
    <property type="entry name" value="ABC2_membrane"/>
    <property type="match status" value="1"/>
</dbReference>
<evidence type="ECO:0000256" key="1">
    <source>
        <dbReference type="ARBA" id="ARBA00004141"/>
    </source>
</evidence>
<feature type="domain" description="ABC transmembrane type-2" evidence="6">
    <location>
        <begin position="100"/>
        <end position="174"/>
    </location>
</feature>
<dbReference type="InterPro" id="IPR051784">
    <property type="entry name" value="Nod_factor_ABC_transporter"/>
</dbReference>
<dbReference type="PROSITE" id="PS51012">
    <property type="entry name" value="ABC_TM2"/>
    <property type="match status" value="1"/>
</dbReference>
<feature type="transmembrane region" description="Helical" evidence="5">
    <location>
        <begin position="60"/>
        <end position="84"/>
    </location>
</feature>
<keyword evidence="8" id="KW-1185">Reference proteome</keyword>
<keyword evidence="3 5" id="KW-1133">Transmembrane helix</keyword>
<gene>
    <name evidence="7" type="ORF">SK069_15520</name>
</gene>
<accession>A0ABU4VMI2</accession>
<reference evidence="7 8" key="1">
    <citation type="submission" date="2023-11" db="EMBL/GenBank/DDBJ databases">
        <authorList>
            <person name="Xu M."/>
            <person name="Jiang T."/>
        </authorList>
    </citation>
    <scope>NUCLEOTIDE SEQUENCE [LARGE SCALE GENOMIC DNA]</scope>
    <source>
        <strain evidence="7 8">SD</strain>
    </source>
</reference>
<evidence type="ECO:0000259" key="6">
    <source>
        <dbReference type="PROSITE" id="PS51012"/>
    </source>
</evidence>
<evidence type="ECO:0000313" key="8">
    <source>
        <dbReference type="Proteomes" id="UP001277761"/>
    </source>
</evidence>
<dbReference type="EMBL" id="JAXAVX010000010">
    <property type="protein sequence ID" value="MDX8153008.1"/>
    <property type="molecule type" value="Genomic_DNA"/>
</dbReference>
<dbReference type="PANTHER" id="PTHR43229:SF2">
    <property type="entry name" value="NODULATION PROTEIN J"/>
    <property type="match status" value="1"/>
</dbReference>
<evidence type="ECO:0000256" key="5">
    <source>
        <dbReference type="RuleBase" id="RU361157"/>
    </source>
</evidence>
<sequence length="175" mass="18529">MPQGCHAFRPGCDRIADEAAPHDHDHRPDQDLRQRRAVVGQVVLIVGVATPFGFEPHVASLLGLVLVAGFGVGLGALSYALALAVRDQQELFWVVQQTFLFPLMLLSGMLLPLDDAPSWLRVLSAANPLTYLVDAERDLFAGQVGTGAVAGGLVATVVVATVGLAVGVRRIRATT</sequence>
<feature type="transmembrane region" description="Helical" evidence="5">
    <location>
        <begin position="91"/>
        <end position="111"/>
    </location>
</feature>
<feature type="transmembrane region" description="Helical" evidence="5">
    <location>
        <begin position="37"/>
        <end position="54"/>
    </location>
</feature>
<keyword evidence="4 5" id="KW-0472">Membrane</keyword>
<keyword evidence="2 5" id="KW-0812">Transmembrane</keyword>
<comment type="subcellular location">
    <subcellularLocation>
        <location evidence="5">Cell membrane</location>
        <topology evidence="5">Multi-pass membrane protein</topology>
    </subcellularLocation>
    <subcellularLocation>
        <location evidence="1">Membrane</location>
        <topology evidence="1">Multi-pass membrane protein</topology>
    </subcellularLocation>
</comment>
<name>A0ABU4VMI2_9ACTN</name>
<organism evidence="7 8">
    <name type="scientific">Patulibacter brassicae</name>
    <dbReference type="NCBI Taxonomy" id="1705717"/>
    <lineage>
        <taxon>Bacteria</taxon>
        <taxon>Bacillati</taxon>
        <taxon>Actinomycetota</taxon>
        <taxon>Thermoleophilia</taxon>
        <taxon>Solirubrobacterales</taxon>
        <taxon>Patulibacteraceae</taxon>
        <taxon>Patulibacter</taxon>
    </lineage>
</organism>
<evidence type="ECO:0000256" key="4">
    <source>
        <dbReference type="ARBA" id="ARBA00023136"/>
    </source>
</evidence>
<proteinExistence type="inferred from homology"/>
<protein>
    <recommendedName>
        <fullName evidence="5">Transport permease protein</fullName>
    </recommendedName>
</protein>
<dbReference type="InterPro" id="IPR047817">
    <property type="entry name" value="ABC2_TM_bact-type"/>
</dbReference>
<keyword evidence="5" id="KW-1003">Cell membrane</keyword>